<dbReference type="AlphaFoldDB" id="A0A078MQD3"/>
<evidence type="ECO:0000313" key="1">
    <source>
        <dbReference type="EMBL" id="CEA08499.1"/>
    </source>
</evidence>
<gene>
    <name evidence="1" type="ORF">BN1051_01851</name>
</gene>
<accession>A0A078MQD3</accession>
<organism evidence="1">
    <name type="scientific">Arthrobacter saudimassiliensis</name>
    <dbReference type="NCBI Taxonomy" id="1461584"/>
    <lineage>
        <taxon>Bacteria</taxon>
        <taxon>Bacillati</taxon>
        <taxon>Actinomycetota</taxon>
        <taxon>Actinomycetes</taxon>
        <taxon>Micrococcales</taxon>
        <taxon>Micrococcaceae</taxon>
        <taxon>Arthrobacter</taxon>
    </lineage>
</organism>
<name>A0A078MQD3_9MICC</name>
<sequence length="141" mass="15226">MTADQGHPDSDELKAALRRIFDSQIPNYGSYNLVCASPAGDDDRHYVLGYRWNPLELILAPFDPQSLQGVEVPTSVGSTNLAHTELVGPGRLTVATITGRVFTFEVHPKAGLPATEGAGVIEQAADLEDFTGFLAEFRRIG</sequence>
<reference evidence="1" key="1">
    <citation type="submission" date="2014-07" db="EMBL/GenBank/DDBJ databases">
        <authorList>
            <person name="Urmite Genomes Urmite Genomes"/>
        </authorList>
    </citation>
    <scope>NUCLEOTIDE SEQUENCE</scope>
    <source>
        <strain evidence="1">11W110_air</strain>
    </source>
</reference>
<protein>
    <submittedName>
        <fullName evidence="1">Uncharacterized protein</fullName>
    </submittedName>
</protein>
<proteinExistence type="predicted"/>
<dbReference type="EMBL" id="LN483071">
    <property type="protein sequence ID" value="CEA08499.1"/>
    <property type="molecule type" value="Genomic_DNA"/>
</dbReference>
<dbReference type="PATRIC" id="fig|1461584.3.peg.1828"/>